<reference evidence="1 2" key="1">
    <citation type="journal article" date="2012" name="Environ. Microbiol.">
        <title>The genome sequence of Desulfatibacillum alkenivorans AK-01: a blueprint for anaerobic alkane oxidation.</title>
        <authorList>
            <person name="Callaghan A.V."/>
            <person name="Morris B.E."/>
            <person name="Pereira I.A."/>
            <person name="McInerney M.J."/>
            <person name="Austin R.N."/>
            <person name="Groves J.T."/>
            <person name="Kukor J.J."/>
            <person name="Suflita J.M."/>
            <person name="Young L.Y."/>
            <person name="Zylstra G.J."/>
            <person name="Wawrik B."/>
        </authorList>
    </citation>
    <scope>NUCLEOTIDE SEQUENCE [LARGE SCALE GENOMIC DNA]</scope>
    <source>
        <strain evidence="1 2">AK-01</strain>
    </source>
</reference>
<proteinExistence type="predicted"/>
<evidence type="ECO:0000313" key="2">
    <source>
        <dbReference type="Proteomes" id="UP000000739"/>
    </source>
</evidence>
<name>B8FJP5_DESAL</name>
<dbReference type="EMBL" id="CP001322">
    <property type="protein sequence ID" value="ACL02323.1"/>
    <property type="molecule type" value="Genomic_DNA"/>
</dbReference>
<evidence type="ECO:0008006" key="3">
    <source>
        <dbReference type="Google" id="ProtNLM"/>
    </source>
</evidence>
<dbReference type="RefSeq" id="WP_012609762.1">
    <property type="nucleotide sequence ID" value="NC_011768.1"/>
</dbReference>
<accession>B8FJP5</accession>
<dbReference type="eggNOG" id="ENOG5033096">
    <property type="taxonomic scope" value="Bacteria"/>
</dbReference>
<organism evidence="1 2">
    <name type="scientific">Desulfatibacillum aliphaticivorans</name>
    <dbReference type="NCBI Taxonomy" id="218208"/>
    <lineage>
        <taxon>Bacteria</taxon>
        <taxon>Pseudomonadati</taxon>
        <taxon>Thermodesulfobacteriota</taxon>
        <taxon>Desulfobacteria</taxon>
        <taxon>Desulfobacterales</taxon>
        <taxon>Desulfatibacillaceae</taxon>
        <taxon>Desulfatibacillum</taxon>
    </lineage>
</organism>
<dbReference type="KEGG" id="dal:Dalk_0618"/>
<evidence type="ECO:0000313" key="1">
    <source>
        <dbReference type="EMBL" id="ACL02323.1"/>
    </source>
</evidence>
<gene>
    <name evidence="1" type="ordered locus">Dalk_0618</name>
</gene>
<dbReference type="HOGENOM" id="CLU_191325_0_0_7"/>
<dbReference type="AlphaFoldDB" id="B8FJP5"/>
<keyword evidence="2" id="KW-1185">Reference proteome</keyword>
<protein>
    <recommendedName>
        <fullName evidence="3">4Fe-4S Wbl-type domain-containing protein</fullName>
    </recommendedName>
</protein>
<sequence length="86" mass="9760">MTFPKCFGDLQKVFPMGEDGLRSSPDECLACQCKTDCLRYALAGTDGTAVHEEQVDKVYNSGNMGFLERWSKRKTLHRAKSKRKNK</sequence>
<dbReference type="Proteomes" id="UP000000739">
    <property type="component" value="Chromosome"/>
</dbReference>